<keyword evidence="3" id="KW-1185">Reference proteome</keyword>
<proteinExistence type="predicted"/>
<feature type="transmembrane region" description="Helical" evidence="1">
    <location>
        <begin position="42"/>
        <end position="65"/>
    </location>
</feature>
<dbReference type="AlphaFoldDB" id="A0A2T0S3V9"/>
<dbReference type="Proteomes" id="UP000239209">
    <property type="component" value="Unassembled WGS sequence"/>
</dbReference>
<organism evidence="2 3">
    <name type="scientific">Pseudosporangium ferrugineum</name>
    <dbReference type="NCBI Taxonomy" id="439699"/>
    <lineage>
        <taxon>Bacteria</taxon>
        <taxon>Bacillati</taxon>
        <taxon>Actinomycetota</taxon>
        <taxon>Actinomycetes</taxon>
        <taxon>Micromonosporales</taxon>
        <taxon>Micromonosporaceae</taxon>
        <taxon>Pseudosporangium</taxon>
    </lineage>
</organism>
<evidence type="ECO:0000313" key="2">
    <source>
        <dbReference type="EMBL" id="PRY28121.1"/>
    </source>
</evidence>
<reference evidence="2 3" key="1">
    <citation type="submission" date="2018-03" db="EMBL/GenBank/DDBJ databases">
        <title>Genomic Encyclopedia of Archaeal and Bacterial Type Strains, Phase II (KMG-II): from individual species to whole genera.</title>
        <authorList>
            <person name="Goeker M."/>
        </authorList>
    </citation>
    <scope>NUCLEOTIDE SEQUENCE [LARGE SCALE GENOMIC DNA]</scope>
    <source>
        <strain evidence="2 3">DSM 45348</strain>
    </source>
</reference>
<keyword evidence="1" id="KW-0812">Transmembrane</keyword>
<accession>A0A2T0S3V9</accession>
<gene>
    <name evidence="2" type="ORF">CLV70_109278</name>
</gene>
<dbReference type="EMBL" id="PVZG01000009">
    <property type="protein sequence ID" value="PRY28121.1"/>
    <property type="molecule type" value="Genomic_DNA"/>
</dbReference>
<evidence type="ECO:0000256" key="1">
    <source>
        <dbReference type="SAM" id="Phobius"/>
    </source>
</evidence>
<evidence type="ECO:0000313" key="3">
    <source>
        <dbReference type="Proteomes" id="UP000239209"/>
    </source>
</evidence>
<name>A0A2T0S3V9_9ACTN</name>
<sequence>MILIVTALAALLLAVTMNSLWLVGASVIPVAAYVLREQSPELAATSTAAILAAAASLILIGLGVAHS</sequence>
<keyword evidence="1" id="KW-0472">Membrane</keyword>
<protein>
    <submittedName>
        <fullName evidence="2">Uncharacterized protein</fullName>
    </submittedName>
</protein>
<keyword evidence="1" id="KW-1133">Transmembrane helix</keyword>
<comment type="caution">
    <text evidence="2">The sequence shown here is derived from an EMBL/GenBank/DDBJ whole genome shotgun (WGS) entry which is preliminary data.</text>
</comment>